<gene>
    <name evidence="3" type="ORF">BSP0115_LOCUS14719</name>
</gene>
<name>A0A7S1CMV9_9STRA</name>
<dbReference type="InterPro" id="IPR038375">
    <property type="entry name" value="NDUFAF7_sf"/>
</dbReference>
<dbReference type="SUPFAM" id="SSF48452">
    <property type="entry name" value="TPR-like"/>
    <property type="match status" value="1"/>
</dbReference>
<evidence type="ECO:0000256" key="1">
    <source>
        <dbReference type="PROSITE-ProRule" id="PRU00339"/>
    </source>
</evidence>
<feature type="repeat" description="TPR" evidence="1">
    <location>
        <begin position="665"/>
        <end position="698"/>
    </location>
</feature>
<keyword evidence="1" id="KW-0802">TPR repeat</keyword>
<proteinExistence type="predicted"/>
<evidence type="ECO:0000256" key="2">
    <source>
        <dbReference type="SAM" id="MobiDB-lite"/>
    </source>
</evidence>
<dbReference type="PROSITE" id="PS50005">
    <property type="entry name" value="TPR"/>
    <property type="match status" value="1"/>
</dbReference>
<reference evidence="3" key="1">
    <citation type="submission" date="2021-01" db="EMBL/GenBank/DDBJ databases">
        <authorList>
            <person name="Corre E."/>
            <person name="Pelletier E."/>
            <person name="Niang G."/>
            <person name="Scheremetjew M."/>
            <person name="Finn R."/>
            <person name="Kale V."/>
            <person name="Holt S."/>
            <person name="Cochrane G."/>
            <person name="Meng A."/>
            <person name="Brown T."/>
            <person name="Cohen L."/>
        </authorList>
    </citation>
    <scope>NUCLEOTIDE SEQUENCE</scope>
    <source>
        <strain evidence="3">Ms1</strain>
    </source>
</reference>
<dbReference type="Gene3D" id="3.40.50.12710">
    <property type="match status" value="1"/>
</dbReference>
<feature type="compositionally biased region" description="Acidic residues" evidence="2">
    <location>
        <begin position="723"/>
        <end position="734"/>
    </location>
</feature>
<protein>
    <submittedName>
        <fullName evidence="3">Uncharacterized protein</fullName>
    </submittedName>
</protein>
<dbReference type="EMBL" id="HBFS01021904">
    <property type="protein sequence ID" value="CAD8921457.1"/>
    <property type="molecule type" value="Transcribed_RNA"/>
</dbReference>
<organism evidence="3">
    <name type="scientific">Bicosoecida sp. CB-2014</name>
    <dbReference type="NCBI Taxonomy" id="1486930"/>
    <lineage>
        <taxon>Eukaryota</taxon>
        <taxon>Sar</taxon>
        <taxon>Stramenopiles</taxon>
        <taxon>Bigyra</taxon>
        <taxon>Opalozoa</taxon>
        <taxon>Bicosoecida</taxon>
    </lineage>
</organism>
<feature type="region of interest" description="Disordered" evidence="2">
    <location>
        <begin position="711"/>
        <end position="734"/>
    </location>
</feature>
<evidence type="ECO:0000313" key="3">
    <source>
        <dbReference type="EMBL" id="CAD8921457.1"/>
    </source>
</evidence>
<feature type="region of interest" description="Disordered" evidence="2">
    <location>
        <begin position="155"/>
        <end position="184"/>
    </location>
</feature>
<dbReference type="InterPro" id="IPR011990">
    <property type="entry name" value="TPR-like_helical_dom_sf"/>
</dbReference>
<dbReference type="AlphaFoldDB" id="A0A7S1CMV9"/>
<feature type="compositionally biased region" description="Acidic residues" evidence="2">
    <location>
        <begin position="157"/>
        <end position="171"/>
    </location>
</feature>
<dbReference type="InterPro" id="IPR019734">
    <property type="entry name" value="TPR_rpt"/>
</dbReference>
<accession>A0A7S1CMV9</accession>
<feature type="compositionally biased region" description="Polar residues" evidence="2">
    <location>
        <begin position="711"/>
        <end position="720"/>
    </location>
</feature>
<dbReference type="Gene3D" id="1.25.40.10">
    <property type="entry name" value="Tetratricopeptide repeat domain"/>
    <property type="match status" value="1"/>
</dbReference>
<dbReference type="SMART" id="SM00028">
    <property type="entry name" value="TPR"/>
    <property type="match status" value="2"/>
</dbReference>
<feature type="compositionally biased region" description="Gly residues" evidence="2">
    <location>
        <begin position="172"/>
        <end position="183"/>
    </location>
</feature>
<sequence length="734" mass="81302">MAAPPPPPAAPAPLKRQGTWSSMMDEWRTKGAHESATECNAFVLSLVATLPPDARAVPEPTATGKALYDWLTVKVKENMFQRRKKKFPSCEVAVLAVALKHSGLWREARAASEALAGGAAPASVPASPAMVVLWKRVRGVREAIDMAMKKLAHGEMPDDGVDADSGDEDGEGGAAGGAGGGGVTELQAPTRLKDSLLWDLQRSFYDEVAIGAWSEAIVPNFVTTNAFLASAYAKSIMGLIRDLFDSPSAPGDRAKPLYIVEVGAGHGKLGFLICRELLRMREFFPAGHGLEFPFKYVMTDFTAHNVEFWMQHASFAELFEMGVLDCAVWDAEKETSMTLLRSKEVLSADSGLVTNPLVVITNYIFDTLRTDAFRIVDGELQETRIAIDSSSAADAEEPTAPSVIKRMSHRWSYEAVPADADFFGDEDFNYVVRSYAERLENASFMVPVGGLSLIRSLSAMSGGRLLLLTGDKGYVREAELEGHRDPHIAVHGSFSVMVNFHALRLYVERLGGFAMTTPHLDGFKCAHFFLGLPREATMHTRWAFKNNIEEFGPENFSTLQRCIKEECTNPSLKHVLALLRLSRHDSEVFYKFKQVLIDKTMYPYAADNVQRDIREDIAGVEETYYPLQSSKDVCFEIGRLLMGLKDYRGAVGYFERSNELCGQHHVTYHNMGICCYYLDEFETALKCFDASLDLKPDYGEAADWRKKLLAKTQSASSGHAWNSEEDYEDGTDTE</sequence>